<gene>
    <name evidence="3" type="ORF">QTP70_007158</name>
</gene>
<comment type="caution">
    <text evidence="3">The sequence shown here is derived from an EMBL/GenBank/DDBJ whole genome shotgun (WGS) entry which is preliminary data.</text>
</comment>
<accession>A0AAE0QDQ5</accession>
<feature type="transmembrane region" description="Helical" evidence="1">
    <location>
        <begin position="283"/>
        <end position="308"/>
    </location>
</feature>
<dbReference type="SUPFAM" id="SSF48726">
    <property type="entry name" value="Immunoglobulin"/>
    <property type="match status" value="2"/>
</dbReference>
<dbReference type="InterPro" id="IPR013106">
    <property type="entry name" value="Ig_V-set"/>
</dbReference>
<keyword evidence="1" id="KW-1133">Transmembrane helix</keyword>
<reference evidence="3" key="1">
    <citation type="submission" date="2023-06" db="EMBL/GenBank/DDBJ databases">
        <title>Male Hemibagrus guttatus genome.</title>
        <authorList>
            <person name="Bian C."/>
        </authorList>
    </citation>
    <scope>NUCLEOTIDE SEQUENCE</scope>
    <source>
        <strain evidence="3">Male_cb2023</strain>
        <tissue evidence="3">Muscle</tissue>
    </source>
</reference>
<feature type="domain" description="Immunoglobulin" evidence="2">
    <location>
        <begin position="66"/>
        <end position="169"/>
    </location>
</feature>
<keyword evidence="4" id="KW-1185">Reference proteome</keyword>
<dbReference type="PANTHER" id="PTHR47510">
    <property type="entry name" value="REVERSE TRANSCRIPTASE DOMAIN-CONTAINING PROTEIN"/>
    <property type="match status" value="1"/>
</dbReference>
<evidence type="ECO:0000256" key="1">
    <source>
        <dbReference type="SAM" id="Phobius"/>
    </source>
</evidence>
<dbReference type="InterPro" id="IPR036179">
    <property type="entry name" value="Ig-like_dom_sf"/>
</dbReference>
<sequence>MAETLLGLEGVSVYMDDILVYGDTIEQHDQRLTKLEDTGTYRIGVGNQSSYNVNLDVRKDPCYGEPRTMTTYRGQNISIICNYPLEFKEFSKYVYKEDSDYLVKDIRAIIEKSQKSRFLISYERSAKVLSVNISDVREVDGGVYLCGVMNRDQPVLYYSFFSEIQLHIKDICHAGPKTEHAFPGQNISIISNYPVLYDRDYKYIMKLDNDSILNGILDTHAQSQNKRFSISDNRNANVLCLSISNVTEADDGVYLCGVYDRMNSVEYYSFFTEIQLHVRVPPLIIIIIIISVCVCVTLIGGFTLLMVYKLRQKKTQGSRPSPQDNEHAMYAASLNVFVNIRHHYETHNGEIYNSLQGQLMAKEDAFRNGDRVLYNQARNTLNKEIRVAKRSYAKKLENQFSANDPVSVWKGLKDITNYKTPSPSTEANQQLAEDLNEFYCRFETAGLTPHAPSEHLSTQPLTPPATPLSPPPALQISEDYVRQIFLKQKKRKAPGPDGVTPACLRTCADQLAFIFSQIFNRSLELCEVPACFKRSNIIPIPKKPKITGLNDYRPVALTSVVMKLFERLVLAYLKNITGPLLDPLQFAY</sequence>
<name>A0AAE0QDQ5_9TELE</name>
<proteinExistence type="predicted"/>
<dbReference type="InterPro" id="IPR003599">
    <property type="entry name" value="Ig_sub"/>
</dbReference>
<feature type="domain" description="Immunoglobulin" evidence="2">
    <location>
        <begin position="176"/>
        <end position="279"/>
    </location>
</feature>
<evidence type="ECO:0000313" key="3">
    <source>
        <dbReference type="EMBL" id="KAK3518670.1"/>
    </source>
</evidence>
<dbReference type="PANTHER" id="PTHR47510:SF3">
    <property type="entry name" value="ENDO_EXONUCLEASE_PHOSPHATASE DOMAIN-CONTAINING PROTEIN"/>
    <property type="match status" value="1"/>
</dbReference>
<dbReference type="Gene3D" id="2.60.40.10">
    <property type="entry name" value="Immunoglobulins"/>
    <property type="match status" value="2"/>
</dbReference>
<keyword evidence="1" id="KW-0472">Membrane</keyword>
<dbReference type="EMBL" id="JAUCMX010000017">
    <property type="protein sequence ID" value="KAK3518670.1"/>
    <property type="molecule type" value="Genomic_DNA"/>
</dbReference>
<protein>
    <recommendedName>
        <fullName evidence="2">Immunoglobulin domain-containing protein</fullName>
    </recommendedName>
</protein>
<dbReference type="Pfam" id="PF07686">
    <property type="entry name" value="V-set"/>
    <property type="match status" value="2"/>
</dbReference>
<dbReference type="Proteomes" id="UP001274896">
    <property type="component" value="Unassembled WGS sequence"/>
</dbReference>
<dbReference type="SMART" id="SM00409">
    <property type="entry name" value="IG"/>
    <property type="match status" value="2"/>
</dbReference>
<keyword evidence="1" id="KW-0812">Transmembrane</keyword>
<dbReference type="AlphaFoldDB" id="A0AAE0QDQ5"/>
<evidence type="ECO:0000313" key="4">
    <source>
        <dbReference type="Proteomes" id="UP001274896"/>
    </source>
</evidence>
<dbReference type="InterPro" id="IPR013783">
    <property type="entry name" value="Ig-like_fold"/>
</dbReference>
<organism evidence="3 4">
    <name type="scientific">Hemibagrus guttatus</name>
    <dbReference type="NCBI Taxonomy" id="175788"/>
    <lineage>
        <taxon>Eukaryota</taxon>
        <taxon>Metazoa</taxon>
        <taxon>Chordata</taxon>
        <taxon>Craniata</taxon>
        <taxon>Vertebrata</taxon>
        <taxon>Euteleostomi</taxon>
        <taxon>Actinopterygii</taxon>
        <taxon>Neopterygii</taxon>
        <taxon>Teleostei</taxon>
        <taxon>Ostariophysi</taxon>
        <taxon>Siluriformes</taxon>
        <taxon>Bagridae</taxon>
        <taxon>Hemibagrus</taxon>
    </lineage>
</organism>
<evidence type="ECO:0000259" key="2">
    <source>
        <dbReference type="SMART" id="SM00409"/>
    </source>
</evidence>